<name>A0A9D1GYI1_9ACTN</name>
<evidence type="ECO:0000313" key="2">
    <source>
        <dbReference type="Proteomes" id="UP000886842"/>
    </source>
</evidence>
<proteinExistence type="predicted"/>
<organism evidence="1 2">
    <name type="scientific">Candidatus Avipropionibacterium avicola</name>
    <dbReference type="NCBI Taxonomy" id="2840701"/>
    <lineage>
        <taxon>Bacteria</taxon>
        <taxon>Bacillati</taxon>
        <taxon>Actinomycetota</taxon>
        <taxon>Actinomycetes</taxon>
        <taxon>Propionibacteriales</taxon>
        <taxon>Propionibacteriaceae</taxon>
        <taxon>Propionibacteriaceae incertae sedis</taxon>
        <taxon>Candidatus Avipropionibacterium</taxon>
    </lineage>
</organism>
<dbReference type="EMBL" id="DVLP01000332">
    <property type="protein sequence ID" value="HIT76148.1"/>
    <property type="molecule type" value="Genomic_DNA"/>
</dbReference>
<accession>A0A9D1GYI1</accession>
<feature type="non-terminal residue" evidence="1">
    <location>
        <position position="1"/>
    </location>
</feature>
<reference evidence="1" key="2">
    <citation type="journal article" date="2021" name="PeerJ">
        <title>Extensive microbial diversity within the chicken gut microbiome revealed by metagenomics and culture.</title>
        <authorList>
            <person name="Gilroy R."/>
            <person name="Ravi A."/>
            <person name="Getino M."/>
            <person name="Pursley I."/>
            <person name="Horton D.L."/>
            <person name="Alikhan N.F."/>
            <person name="Baker D."/>
            <person name="Gharbi K."/>
            <person name="Hall N."/>
            <person name="Watson M."/>
            <person name="Adriaenssens E.M."/>
            <person name="Foster-Nyarko E."/>
            <person name="Jarju S."/>
            <person name="Secka A."/>
            <person name="Antonio M."/>
            <person name="Oren A."/>
            <person name="Chaudhuri R.R."/>
            <person name="La Ragione R."/>
            <person name="Hildebrand F."/>
            <person name="Pallen M.J."/>
        </authorList>
    </citation>
    <scope>NUCLEOTIDE SEQUENCE</scope>
    <source>
        <strain evidence="1">ChiGjej1B1-24693</strain>
    </source>
</reference>
<sequence>RLKHGEPDISHLAAEVEDLVHNAFALLRAYGAEAEFDNSVERTLTDLKRDGRI</sequence>
<dbReference type="Proteomes" id="UP000886842">
    <property type="component" value="Unassembled WGS sequence"/>
</dbReference>
<protein>
    <submittedName>
        <fullName evidence="1">Uncharacterized protein</fullName>
    </submittedName>
</protein>
<reference evidence="1" key="1">
    <citation type="submission" date="2020-10" db="EMBL/GenBank/DDBJ databases">
        <authorList>
            <person name="Gilroy R."/>
        </authorList>
    </citation>
    <scope>NUCLEOTIDE SEQUENCE</scope>
    <source>
        <strain evidence="1">ChiGjej1B1-24693</strain>
    </source>
</reference>
<dbReference type="AlphaFoldDB" id="A0A9D1GYI1"/>
<evidence type="ECO:0000313" key="1">
    <source>
        <dbReference type="EMBL" id="HIT76148.1"/>
    </source>
</evidence>
<gene>
    <name evidence="1" type="ORF">IAA98_11220</name>
</gene>
<comment type="caution">
    <text evidence="1">The sequence shown here is derived from an EMBL/GenBank/DDBJ whole genome shotgun (WGS) entry which is preliminary data.</text>
</comment>